<accession>A0ABT3CU15</accession>
<dbReference type="PANTHER" id="PTHR43066:SF11">
    <property type="entry name" value="PEPTIDASE S54 RHOMBOID DOMAIN-CONTAINING PROTEIN"/>
    <property type="match status" value="1"/>
</dbReference>
<keyword evidence="4 6" id="KW-0472">Membrane</keyword>
<dbReference type="SUPFAM" id="SSF144091">
    <property type="entry name" value="Rhomboid-like"/>
    <property type="match status" value="1"/>
</dbReference>
<organism evidence="9 10">
    <name type="scientific">Reichenbachiella ulvae</name>
    <dbReference type="NCBI Taxonomy" id="2980104"/>
    <lineage>
        <taxon>Bacteria</taxon>
        <taxon>Pseudomonadati</taxon>
        <taxon>Bacteroidota</taxon>
        <taxon>Cytophagia</taxon>
        <taxon>Cytophagales</taxon>
        <taxon>Reichenbachiellaceae</taxon>
        <taxon>Reichenbachiella</taxon>
    </lineage>
</organism>
<sequence>MDNLLDDFKNAWKRPNNALPQIIIINIVIFLVLAVLNIFGKIMGVEVVSNFVYDQFTIPPLFSDFLMRPWTLITYAFAHSLHSIFHILFNMLVLYWFGKLIVEYLGNQKLINLYVMGALAGGLLYLFVYNLIPYYIERSNFPGMVGASAAVYAITVAAATLLPNYTFYLMFLGPVKIKYIAGFYILISFLGTVGGNAGGNIAHLGGAFMGYLYIKQLQSGNDWGLWIGGIMRFFKSLFIKQPKIKVTHKRSNKSSRNSSSKTSSNTGTAQNIADQAEIDAILDKISQSGYESLSKEEKQKLFNASKKS</sequence>
<feature type="transmembrane region" description="Helical" evidence="6">
    <location>
        <begin position="110"/>
        <end position="129"/>
    </location>
</feature>
<keyword evidence="2 6" id="KW-0812">Transmembrane</keyword>
<evidence type="ECO:0000313" key="9">
    <source>
        <dbReference type="EMBL" id="MCV9387076.1"/>
    </source>
</evidence>
<evidence type="ECO:0000259" key="7">
    <source>
        <dbReference type="Pfam" id="PF01694"/>
    </source>
</evidence>
<reference evidence="9 10" key="1">
    <citation type="submission" date="2022-10" db="EMBL/GenBank/DDBJ databases">
        <title>Comparative genomics and taxonomic characterization of three novel marine species of genus Reichenbachiella exhibiting antioxidant and polysaccharide degradation activities.</title>
        <authorList>
            <person name="Muhammad N."/>
            <person name="Lee Y.-J."/>
            <person name="Ko J."/>
            <person name="Kim S.-G."/>
        </authorList>
    </citation>
    <scope>NUCLEOTIDE SEQUENCE [LARGE SCALE GENOMIC DNA]</scope>
    <source>
        <strain evidence="9 10">ABR2-5</strain>
    </source>
</reference>
<evidence type="ECO:0000259" key="8">
    <source>
        <dbReference type="Pfam" id="PF20216"/>
    </source>
</evidence>
<protein>
    <submittedName>
        <fullName evidence="9">Rhomboid family intramembrane serine protease</fullName>
    </submittedName>
</protein>
<keyword evidence="9" id="KW-0645">Protease</keyword>
<dbReference type="GO" id="GO:0008233">
    <property type="term" value="F:peptidase activity"/>
    <property type="evidence" value="ECO:0007669"/>
    <property type="project" value="UniProtKB-KW"/>
</dbReference>
<proteinExistence type="predicted"/>
<evidence type="ECO:0000256" key="5">
    <source>
        <dbReference type="SAM" id="MobiDB-lite"/>
    </source>
</evidence>
<evidence type="ECO:0000256" key="1">
    <source>
        <dbReference type="ARBA" id="ARBA00004141"/>
    </source>
</evidence>
<feature type="transmembrane region" description="Helical" evidence="6">
    <location>
        <begin position="183"/>
        <end position="203"/>
    </location>
</feature>
<dbReference type="Proteomes" id="UP001300692">
    <property type="component" value="Unassembled WGS sequence"/>
</dbReference>
<dbReference type="Gene3D" id="1.20.1540.10">
    <property type="entry name" value="Rhomboid-like"/>
    <property type="match status" value="1"/>
</dbReference>
<comment type="caution">
    <text evidence="9">The sequence shown here is derived from an EMBL/GenBank/DDBJ whole genome shotgun (WGS) entry which is preliminary data.</text>
</comment>
<comment type="subcellular location">
    <subcellularLocation>
        <location evidence="1">Membrane</location>
        <topology evidence="1">Multi-pass membrane protein</topology>
    </subcellularLocation>
</comment>
<dbReference type="GO" id="GO:0006508">
    <property type="term" value="P:proteolysis"/>
    <property type="evidence" value="ECO:0007669"/>
    <property type="project" value="UniProtKB-KW"/>
</dbReference>
<evidence type="ECO:0000256" key="4">
    <source>
        <dbReference type="ARBA" id="ARBA00023136"/>
    </source>
</evidence>
<evidence type="ECO:0000313" key="10">
    <source>
        <dbReference type="Proteomes" id="UP001300692"/>
    </source>
</evidence>
<feature type="transmembrane region" description="Helical" evidence="6">
    <location>
        <begin position="72"/>
        <end position="98"/>
    </location>
</feature>
<feature type="region of interest" description="Disordered" evidence="5">
    <location>
        <begin position="248"/>
        <end position="271"/>
    </location>
</feature>
<feature type="transmembrane region" description="Helical" evidence="6">
    <location>
        <begin position="149"/>
        <end position="171"/>
    </location>
</feature>
<gene>
    <name evidence="9" type="ORF">N7U62_10410</name>
</gene>
<dbReference type="InterPro" id="IPR035952">
    <property type="entry name" value="Rhomboid-like_sf"/>
</dbReference>
<dbReference type="InterPro" id="IPR022764">
    <property type="entry name" value="Peptidase_S54_rhomboid_dom"/>
</dbReference>
<feature type="domain" description="DUF6576" evidence="8">
    <location>
        <begin position="273"/>
        <end position="307"/>
    </location>
</feature>
<dbReference type="Pfam" id="PF01694">
    <property type="entry name" value="Rhomboid"/>
    <property type="match status" value="1"/>
</dbReference>
<evidence type="ECO:0000256" key="6">
    <source>
        <dbReference type="SAM" id="Phobius"/>
    </source>
</evidence>
<feature type="compositionally biased region" description="Low complexity" evidence="5">
    <location>
        <begin position="254"/>
        <end position="266"/>
    </location>
</feature>
<dbReference type="InterPro" id="IPR046483">
    <property type="entry name" value="DUF6576"/>
</dbReference>
<dbReference type="EMBL" id="JAOYOD010000001">
    <property type="protein sequence ID" value="MCV9387076.1"/>
    <property type="molecule type" value="Genomic_DNA"/>
</dbReference>
<evidence type="ECO:0000256" key="3">
    <source>
        <dbReference type="ARBA" id="ARBA00022989"/>
    </source>
</evidence>
<evidence type="ECO:0000256" key="2">
    <source>
        <dbReference type="ARBA" id="ARBA00022692"/>
    </source>
</evidence>
<keyword evidence="9" id="KW-0378">Hydrolase</keyword>
<keyword evidence="10" id="KW-1185">Reference proteome</keyword>
<keyword evidence="3 6" id="KW-1133">Transmembrane helix</keyword>
<dbReference type="PANTHER" id="PTHR43066">
    <property type="entry name" value="RHOMBOID-RELATED PROTEIN"/>
    <property type="match status" value="1"/>
</dbReference>
<name>A0ABT3CU15_9BACT</name>
<feature type="transmembrane region" description="Helical" evidence="6">
    <location>
        <begin position="21"/>
        <end position="40"/>
    </location>
</feature>
<feature type="domain" description="Peptidase S54 rhomboid" evidence="7">
    <location>
        <begin position="69"/>
        <end position="214"/>
    </location>
</feature>
<dbReference type="RefSeq" id="WP_264137903.1">
    <property type="nucleotide sequence ID" value="NZ_JAOYOD010000001.1"/>
</dbReference>
<dbReference type="Pfam" id="PF20216">
    <property type="entry name" value="DUF6576"/>
    <property type="match status" value="1"/>
</dbReference>